<evidence type="ECO:0000256" key="8">
    <source>
        <dbReference type="ARBA" id="ARBA00023125"/>
    </source>
</evidence>
<dbReference type="SUPFAM" id="SSF48498">
    <property type="entry name" value="Tetracyclin repressor-like, C-terminal domain"/>
    <property type="match status" value="1"/>
</dbReference>
<keyword evidence="5 11" id="KW-0408">Iron</keyword>
<dbReference type="Gene3D" id="1.10.630.10">
    <property type="entry name" value="Cytochrome P450"/>
    <property type="match status" value="1"/>
</dbReference>
<keyword evidence="9" id="KW-0804">Transcription</keyword>
<keyword evidence="7 11" id="KW-0503">Monooxygenase</keyword>
<evidence type="ECO:0000256" key="11">
    <source>
        <dbReference type="RuleBase" id="RU000461"/>
    </source>
</evidence>
<dbReference type="InterPro" id="IPR002397">
    <property type="entry name" value="Cyt_P450_B"/>
</dbReference>
<evidence type="ECO:0000256" key="3">
    <source>
        <dbReference type="ARBA" id="ARBA00022723"/>
    </source>
</evidence>
<dbReference type="SUPFAM" id="SSF46689">
    <property type="entry name" value="Homeodomain-like"/>
    <property type="match status" value="1"/>
</dbReference>
<organism evidence="14 15">
    <name type="scientific">Polyangium fumosum</name>
    <dbReference type="NCBI Taxonomy" id="889272"/>
    <lineage>
        <taxon>Bacteria</taxon>
        <taxon>Pseudomonadati</taxon>
        <taxon>Myxococcota</taxon>
        <taxon>Polyangia</taxon>
        <taxon>Polyangiales</taxon>
        <taxon>Polyangiaceae</taxon>
        <taxon>Polyangium</taxon>
    </lineage>
</organism>
<feature type="compositionally biased region" description="Basic and acidic residues" evidence="12">
    <location>
        <begin position="14"/>
        <end position="23"/>
    </location>
</feature>
<evidence type="ECO:0000256" key="9">
    <source>
        <dbReference type="ARBA" id="ARBA00023163"/>
    </source>
</evidence>
<keyword evidence="6" id="KW-0805">Transcription regulation</keyword>
<gene>
    <name evidence="14" type="ORF">E8A74_39405</name>
</gene>
<evidence type="ECO:0000256" key="12">
    <source>
        <dbReference type="SAM" id="MobiDB-lite"/>
    </source>
</evidence>
<sequence length="680" mass="75747">MRRANTPPPVPRTRRTEGTRVRGRAERVVAAVHAATHEELGRVGYGALRVEDVAARSGVNKTTIYRRWPTKAELVAASLRAANEEQEQPDTGTLRGDLLVVVMRTVRTCKTPTGRGIVRMLQTERADPDVEALSRSLRDRRWQRNRALVERGITRGELPADVNPELLLDLILGGIYARLIHRGEDIREDYAAAAIDTVLAGACAGAARLPNESQQKEPREDDMTMQSNETRAQRDGNEDTRGTTKEAPVLGSVVLDRSDPAFLARSPEIYEEARAKGPVVRARHYPFPRDEEERKSIMAGERPVGEVLFVSHYEEAAGALLDDRLASDPFARMTPEQRAHVPPVPEELRPIAYSLLMLDPPDHTRLRKLVQPSFNARAMEALRPRIQRLTDDLLDKAERDAAARGESAPERRMDLVKAFAYPLPVTVISDMLGIPEEDRETVSRLGELRIDNRDPVVMQETRKMLVAFSHYLVDLFERKRRAPGDDMISQMIHAQEDGDKLNDKELLSMVFLLYLAGHVTTVNLIGNGVVALLTHPEQLARFKADPGLAKGVVEETLRYWGPVDYLGAVRTAREDLEIAGVSIPKGGQVMIGLGSANRDPEQFADPHAYDIGREGAHRHIAFGKGIHLCLGAPLARIEGQIAFETLFRRYPDLRLAVPAETLRWGGAAGLRGFRELPVLF</sequence>
<dbReference type="GO" id="GO:0020037">
    <property type="term" value="F:heme binding"/>
    <property type="evidence" value="ECO:0007669"/>
    <property type="project" value="InterPro"/>
</dbReference>
<feature type="region of interest" description="Disordered" evidence="12">
    <location>
        <begin position="209"/>
        <end position="245"/>
    </location>
</feature>
<feature type="domain" description="HTH tetR-type" evidence="13">
    <location>
        <begin position="26"/>
        <end position="86"/>
    </location>
</feature>
<evidence type="ECO:0000256" key="4">
    <source>
        <dbReference type="ARBA" id="ARBA00023002"/>
    </source>
</evidence>
<keyword evidence="8 10" id="KW-0238">DNA-binding</keyword>
<dbReference type="Gene3D" id="1.10.357.10">
    <property type="entry name" value="Tetracycline Repressor, domain 2"/>
    <property type="match status" value="1"/>
</dbReference>
<evidence type="ECO:0000256" key="1">
    <source>
        <dbReference type="ARBA" id="ARBA00010617"/>
    </source>
</evidence>
<dbReference type="InterPro" id="IPR011075">
    <property type="entry name" value="TetR_C"/>
</dbReference>
<dbReference type="EMBL" id="SSMQ01000061">
    <property type="protein sequence ID" value="TKC99029.1"/>
    <property type="molecule type" value="Genomic_DNA"/>
</dbReference>
<accession>A0A4U1IWS4</accession>
<reference evidence="14 15" key="1">
    <citation type="submission" date="2019-04" db="EMBL/GenBank/DDBJ databases">
        <authorList>
            <person name="Li Y."/>
            <person name="Wang J."/>
        </authorList>
    </citation>
    <scope>NUCLEOTIDE SEQUENCE [LARGE SCALE GENOMIC DNA]</scope>
    <source>
        <strain evidence="14 15">DSM 14668</strain>
    </source>
</reference>
<proteinExistence type="inferred from homology"/>
<protein>
    <submittedName>
        <fullName evidence="14">Cytochrome P450</fullName>
    </submittedName>
</protein>
<dbReference type="InterPro" id="IPR009057">
    <property type="entry name" value="Homeodomain-like_sf"/>
</dbReference>
<dbReference type="PANTHER" id="PTHR46696">
    <property type="entry name" value="P450, PUTATIVE (EUROFUNG)-RELATED"/>
    <property type="match status" value="1"/>
</dbReference>
<name>A0A4U1IWS4_9BACT</name>
<feature type="region of interest" description="Disordered" evidence="12">
    <location>
        <begin position="1"/>
        <end position="23"/>
    </location>
</feature>
<dbReference type="AlphaFoldDB" id="A0A4U1IWS4"/>
<evidence type="ECO:0000313" key="15">
    <source>
        <dbReference type="Proteomes" id="UP000309215"/>
    </source>
</evidence>
<dbReference type="FunFam" id="1.10.630.10:FF:000018">
    <property type="entry name" value="Cytochrome P450 monooxygenase"/>
    <property type="match status" value="1"/>
</dbReference>
<feature type="compositionally biased region" description="Pro residues" evidence="12">
    <location>
        <begin position="1"/>
        <end position="11"/>
    </location>
</feature>
<dbReference type="PROSITE" id="PS00086">
    <property type="entry name" value="CYTOCHROME_P450"/>
    <property type="match status" value="1"/>
</dbReference>
<dbReference type="CDD" id="cd11029">
    <property type="entry name" value="CYP107-like"/>
    <property type="match status" value="1"/>
</dbReference>
<dbReference type="GO" id="GO:0003677">
    <property type="term" value="F:DNA binding"/>
    <property type="evidence" value="ECO:0007669"/>
    <property type="project" value="UniProtKB-UniRule"/>
</dbReference>
<evidence type="ECO:0000256" key="5">
    <source>
        <dbReference type="ARBA" id="ARBA00023004"/>
    </source>
</evidence>
<feature type="DNA-binding region" description="H-T-H motif" evidence="10">
    <location>
        <begin position="49"/>
        <end position="68"/>
    </location>
</feature>
<dbReference type="Pfam" id="PF00067">
    <property type="entry name" value="p450"/>
    <property type="match status" value="2"/>
</dbReference>
<dbReference type="PROSITE" id="PS50977">
    <property type="entry name" value="HTH_TETR_2"/>
    <property type="match status" value="1"/>
</dbReference>
<dbReference type="InterPro" id="IPR017972">
    <property type="entry name" value="Cyt_P450_CS"/>
</dbReference>
<dbReference type="GO" id="GO:0004497">
    <property type="term" value="F:monooxygenase activity"/>
    <property type="evidence" value="ECO:0007669"/>
    <property type="project" value="UniProtKB-KW"/>
</dbReference>
<evidence type="ECO:0000256" key="2">
    <source>
        <dbReference type="ARBA" id="ARBA00022617"/>
    </source>
</evidence>
<comment type="similarity">
    <text evidence="1 11">Belongs to the cytochrome P450 family.</text>
</comment>
<dbReference type="PRINTS" id="PR00359">
    <property type="entry name" value="BP450"/>
</dbReference>
<dbReference type="InterPro" id="IPR036271">
    <property type="entry name" value="Tet_transcr_reg_TetR-rel_C_sf"/>
</dbReference>
<dbReference type="GO" id="GO:0016705">
    <property type="term" value="F:oxidoreductase activity, acting on paired donors, with incorporation or reduction of molecular oxygen"/>
    <property type="evidence" value="ECO:0007669"/>
    <property type="project" value="InterPro"/>
</dbReference>
<dbReference type="Proteomes" id="UP000309215">
    <property type="component" value="Unassembled WGS sequence"/>
</dbReference>
<keyword evidence="2 11" id="KW-0349">Heme</keyword>
<dbReference type="Gene3D" id="1.10.10.60">
    <property type="entry name" value="Homeodomain-like"/>
    <property type="match status" value="1"/>
</dbReference>
<evidence type="ECO:0000259" key="13">
    <source>
        <dbReference type="PROSITE" id="PS50977"/>
    </source>
</evidence>
<keyword evidence="3 11" id="KW-0479">Metal-binding</keyword>
<evidence type="ECO:0000256" key="6">
    <source>
        <dbReference type="ARBA" id="ARBA00023015"/>
    </source>
</evidence>
<dbReference type="Pfam" id="PF16859">
    <property type="entry name" value="TetR_C_11"/>
    <property type="match status" value="1"/>
</dbReference>
<evidence type="ECO:0000313" key="14">
    <source>
        <dbReference type="EMBL" id="TKC99029.1"/>
    </source>
</evidence>
<comment type="caution">
    <text evidence="14">The sequence shown here is derived from an EMBL/GenBank/DDBJ whole genome shotgun (WGS) entry which is preliminary data.</text>
</comment>
<dbReference type="InterPro" id="IPR036396">
    <property type="entry name" value="Cyt_P450_sf"/>
</dbReference>
<evidence type="ECO:0000256" key="7">
    <source>
        <dbReference type="ARBA" id="ARBA00023033"/>
    </source>
</evidence>
<evidence type="ECO:0000256" key="10">
    <source>
        <dbReference type="PROSITE-ProRule" id="PRU00335"/>
    </source>
</evidence>
<feature type="compositionally biased region" description="Basic and acidic residues" evidence="12">
    <location>
        <begin position="231"/>
        <end position="244"/>
    </location>
</feature>
<dbReference type="OrthoDB" id="4511384at2"/>
<dbReference type="GO" id="GO:0005506">
    <property type="term" value="F:iron ion binding"/>
    <property type="evidence" value="ECO:0007669"/>
    <property type="project" value="InterPro"/>
</dbReference>
<dbReference type="RefSeq" id="WP_136934271.1">
    <property type="nucleotide sequence ID" value="NZ_SSMQ01000061.1"/>
</dbReference>
<keyword evidence="15" id="KW-1185">Reference proteome</keyword>
<dbReference type="Pfam" id="PF00440">
    <property type="entry name" value="TetR_N"/>
    <property type="match status" value="1"/>
</dbReference>
<dbReference type="InterPro" id="IPR001647">
    <property type="entry name" value="HTH_TetR"/>
</dbReference>
<dbReference type="SUPFAM" id="SSF48264">
    <property type="entry name" value="Cytochrome P450"/>
    <property type="match status" value="1"/>
</dbReference>
<dbReference type="InterPro" id="IPR001128">
    <property type="entry name" value="Cyt_P450"/>
</dbReference>
<keyword evidence="4 11" id="KW-0560">Oxidoreductase</keyword>
<dbReference type="PANTHER" id="PTHR46696:SF1">
    <property type="entry name" value="CYTOCHROME P450 YJIB-RELATED"/>
    <property type="match status" value="1"/>
</dbReference>